<name>A0A1Y0IHM0_9GAMM</name>
<organism evidence="2 3">
    <name type="scientific">Oleiphilus messinensis</name>
    <dbReference type="NCBI Taxonomy" id="141451"/>
    <lineage>
        <taxon>Bacteria</taxon>
        <taxon>Pseudomonadati</taxon>
        <taxon>Pseudomonadota</taxon>
        <taxon>Gammaproteobacteria</taxon>
        <taxon>Oceanospirillales</taxon>
        <taxon>Oleiphilaceae</taxon>
        <taxon>Oleiphilus</taxon>
    </lineage>
</organism>
<sequence length="88" mass="10595">MPESSRVMKALKKIQLFLDAEKREQLKRREQIRDKAKILKKRIKAIKRKLQAELSDDTRMKLEDELNLIKAKRRKAIEILKQIRKDRG</sequence>
<dbReference type="KEGG" id="ome:OLMES_4896"/>
<keyword evidence="3" id="KW-1185">Reference proteome</keyword>
<accession>A0A1Y0IHM0</accession>
<protein>
    <submittedName>
        <fullName evidence="2">Uncharacterized protein</fullName>
    </submittedName>
</protein>
<evidence type="ECO:0000313" key="2">
    <source>
        <dbReference type="EMBL" id="ARU58884.1"/>
    </source>
</evidence>
<dbReference type="Proteomes" id="UP000196027">
    <property type="component" value="Chromosome"/>
</dbReference>
<reference evidence="2 3" key="1">
    <citation type="submission" date="2017-05" db="EMBL/GenBank/DDBJ databases">
        <title>Genomic insights into alkan degradation activity of Oleiphilus messinensis.</title>
        <authorList>
            <person name="Kozyavkin S.A."/>
            <person name="Slesarev A.I."/>
            <person name="Golyshin P.N."/>
            <person name="Korzhenkov A."/>
            <person name="Golyshina O.N."/>
            <person name="Toshchakov S.V."/>
        </authorList>
    </citation>
    <scope>NUCLEOTIDE SEQUENCE [LARGE SCALE GENOMIC DNA]</scope>
    <source>
        <strain evidence="2 3">ME102</strain>
    </source>
</reference>
<dbReference type="AlphaFoldDB" id="A0A1Y0IHM0"/>
<keyword evidence="1" id="KW-0175">Coiled coil</keyword>
<feature type="coiled-coil region" evidence="1">
    <location>
        <begin position="22"/>
        <end position="56"/>
    </location>
</feature>
<dbReference type="RefSeq" id="WP_087463613.1">
    <property type="nucleotide sequence ID" value="NZ_CP021425.1"/>
</dbReference>
<evidence type="ECO:0000256" key="1">
    <source>
        <dbReference type="SAM" id="Coils"/>
    </source>
</evidence>
<dbReference type="EMBL" id="CP021425">
    <property type="protein sequence ID" value="ARU58884.1"/>
    <property type="molecule type" value="Genomic_DNA"/>
</dbReference>
<evidence type="ECO:0000313" key="3">
    <source>
        <dbReference type="Proteomes" id="UP000196027"/>
    </source>
</evidence>
<gene>
    <name evidence="2" type="ORF">OLMES_4896</name>
</gene>
<proteinExistence type="predicted"/>